<accession>A0AAW0AWY3</accession>
<evidence type="ECO:0000256" key="1">
    <source>
        <dbReference type="SAM" id="MobiDB-lite"/>
    </source>
</evidence>
<feature type="region of interest" description="Disordered" evidence="1">
    <location>
        <begin position="197"/>
        <end position="219"/>
    </location>
</feature>
<dbReference type="EMBL" id="JAWWNJ010000046">
    <property type="protein sequence ID" value="KAK7018178.1"/>
    <property type="molecule type" value="Genomic_DNA"/>
</dbReference>
<sequence>MNRLGAYAAILRHFPLVNASQPASSSICLQRQWLSFGSAFYTPPAISRWTPRRPPATSTPLFFVAPGADVVRLRPWMTVFSIDSSPDQDDSETRSAFHVPASFIPGASFRSIPSPQVPPPPLFPPASITLACRIPSTSSSPSLNLDVDISTYQHIKWLPHPTASASGVWHHDPPSSPRHLLPLLLLLLPYATRLERTRRESRSGTNLAMKKARDDVSTSSHPPVVFSTISIRRVVPANTSSPASTILYPPPYPPVRASSAQSPSASPSPCLAFVSLLVCRRQSYPNPPPCHRSAFPSAALPRRSGVSRLRSPPSAASSILNPSFSPAKPSLPVLYSTSFS</sequence>
<feature type="region of interest" description="Disordered" evidence="1">
    <location>
        <begin position="302"/>
        <end position="324"/>
    </location>
</feature>
<reference evidence="2 3" key="1">
    <citation type="journal article" date="2024" name="J Genomics">
        <title>Draft genome sequencing and assembly of Favolaschia claudopus CIRM-BRFM 2984 isolated from oak limbs.</title>
        <authorList>
            <person name="Navarro D."/>
            <person name="Drula E."/>
            <person name="Chaduli D."/>
            <person name="Cazenave R."/>
            <person name="Ahrendt S."/>
            <person name="Wang J."/>
            <person name="Lipzen A."/>
            <person name="Daum C."/>
            <person name="Barry K."/>
            <person name="Grigoriev I.V."/>
            <person name="Favel A."/>
            <person name="Rosso M.N."/>
            <person name="Martin F."/>
        </authorList>
    </citation>
    <scope>NUCLEOTIDE SEQUENCE [LARGE SCALE GENOMIC DNA]</scope>
    <source>
        <strain evidence="2 3">CIRM-BRFM 2984</strain>
    </source>
</reference>
<dbReference type="AlphaFoldDB" id="A0AAW0AWY3"/>
<protein>
    <submittedName>
        <fullName evidence="2">Uncharacterized protein</fullName>
    </submittedName>
</protein>
<proteinExistence type="predicted"/>
<organism evidence="2 3">
    <name type="scientific">Favolaschia claudopus</name>
    <dbReference type="NCBI Taxonomy" id="2862362"/>
    <lineage>
        <taxon>Eukaryota</taxon>
        <taxon>Fungi</taxon>
        <taxon>Dikarya</taxon>
        <taxon>Basidiomycota</taxon>
        <taxon>Agaricomycotina</taxon>
        <taxon>Agaricomycetes</taxon>
        <taxon>Agaricomycetidae</taxon>
        <taxon>Agaricales</taxon>
        <taxon>Marasmiineae</taxon>
        <taxon>Mycenaceae</taxon>
        <taxon>Favolaschia</taxon>
    </lineage>
</organism>
<feature type="compositionally biased region" description="Low complexity" evidence="1">
    <location>
        <begin position="307"/>
        <end position="320"/>
    </location>
</feature>
<evidence type="ECO:0000313" key="2">
    <source>
        <dbReference type="EMBL" id="KAK7018178.1"/>
    </source>
</evidence>
<name>A0AAW0AWY3_9AGAR</name>
<dbReference type="Proteomes" id="UP001362999">
    <property type="component" value="Unassembled WGS sequence"/>
</dbReference>
<keyword evidence="3" id="KW-1185">Reference proteome</keyword>
<evidence type="ECO:0000313" key="3">
    <source>
        <dbReference type="Proteomes" id="UP001362999"/>
    </source>
</evidence>
<comment type="caution">
    <text evidence="2">The sequence shown here is derived from an EMBL/GenBank/DDBJ whole genome shotgun (WGS) entry which is preliminary data.</text>
</comment>
<gene>
    <name evidence="2" type="ORF">R3P38DRAFT_3200539</name>
</gene>